<reference evidence="1 2" key="1">
    <citation type="submission" date="2014-07" db="EMBL/GenBank/DDBJ databases">
        <title>Methanogenic archaea and the global carbon cycle.</title>
        <authorList>
            <person name="Henriksen J.R."/>
            <person name="Luke J."/>
            <person name="Reinhart S."/>
            <person name="Benedict M.N."/>
            <person name="Youngblut N.D."/>
            <person name="Metcalf M.E."/>
            <person name="Whitaker R.J."/>
            <person name="Metcalf W.W."/>
        </authorList>
    </citation>
    <scope>NUCLEOTIDE SEQUENCE [LARGE SCALE GENOMIC DNA]</scope>
    <source>
        <strain evidence="1 2">MS</strain>
    </source>
</reference>
<protein>
    <submittedName>
        <fullName evidence="1">Mobile element protein</fullName>
    </submittedName>
</protein>
<organism evidence="1 2">
    <name type="scientific">Methanosarcina barkeri MS</name>
    <dbReference type="NCBI Taxonomy" id="1434108"/>
    <lineage>
        <taxon>Archaea</taxon>
        <taxon>Methanobacteriati</taxon>
        <taxon>Methanobacteriota</taxon>
        <taxon>Stenosarchaea group</taxon>
        <taxon>Methanomicrobia</taxon>
        <taxon>Methanosarcinales</taxon>
        <taxon>Methanosarcinaceae</taxon>
        <taxon>Methanosarcina</taxon>
    </lineage>
</organism>
<keyword evidence="2" id="KW-1185">Reference proteome</keyword>
<evidence type="ECO:0000313" key="1">
    <source>
        <dbReference type="EMBL" id="AKB54967.1"/>
    </source>
</evidence>
<name>A0A0E3QWA3_METBA</name>
<proteinExistence type="predicted"/>
<dbReference type="HOGENOM" id="CLU_182715_1_0_2"/>
<dbReference type="Proteomes" id="UP000033033">
    <property type="component" value="Chromosome"/>
</dbReference>
<gene>
    <name evidence="1" type="ORF">MSBRM_1969</name>
</gene>
<dbReference type="PATRIC" id="fig|1434108.4.peg.2509"/>
<dbReference type="AlphaFoldDB" id="A0A0E3QWA3"/>
<dbReference type="STRING" id="1434108.MSBRM_1969"/>
<evidence type="ECO:0000313" key="2">
    <source>
        <dbReference type="Proteomes" id="UP000033033"/>
    </source>
</evidence>
<dbReference type="EMBL" id="CP009528">
    <property type="protein sequence ID" value="AKB54967.1"/>
    <property type="molecule type" value="Genomic_DNA"/>
</dbReference>
<accession>A0A0E3QWA3</accession>
<sequence length="68" mass="7840">MFHYLPGAPATNNPIESYYSKSLKTDNKKQFRTDKGTENQIKLAQMRRLNLLKKPKVISGIVQIIYSI</sequence>
<dbReference type="KEGG" id="mby:MSBRM_1969"/>